<keyword evidence="2" id="KW-1185">Reference proteome</keyword>
<evidence type="ECO:0000313" key="2">
    <source>
        <dbReference type="Proteomes" id="UP001303046"/>
    </source>
</evidence>
<gene>
    <name evidence="1" type="primary">Necator_chrIII.g9927</name>
    <name evidence="1" type="ORF">RB195_009162</name>
</gene>
<name>A0ABR1CUL4_NECAM</name>
<reference evidence="1 2" key="1">
    <citation type="submission" date="2023-08" db="EMBL/GenBank/DDBJ databases">
        <title>A Necator americanus chromosomal reference genome.</title>
        <authorList>
            <person name="Ilik V."/>
            <person name="Petrzelkova K.J."/>
            <person name="Pardy F."/>
            <person name="Fuh T."/>
            <person name="Niatou-Singa F.S."/>
            <person name="Gouil Q."/>
            <person name="Baker L."/>
            <person name="Ritchie M.E."/>
            <person name="Jex A.R."/>
            <person name="Gazzola D."/>
            <person name="Li H."/>
            <person name="Toshio Fujiwara R."/>
            <person name="Zhan B."/>
            <person name="Aroian R.V."/>
            <person name="Pafco B."/>
            <person name="Schwarz E.M."/>
        </authorList>
    </citation>
    <scope>NUCLEOTIDE SEQUENCE [LARGE SCALE GENOMIC DNA]</scope>
    <source>
        <strain evidence="1 2">Aroian</strain>
        <tissue evidence="1">Whole animal</tissue>
    </source>
</reference>
<sequence length="80" mass="9609">MQDLQKYHVQNEIFAADNYEYGHMTTNELVFWIFQQICRVVSVEIRDSTSSYKTKLPYATSFFNDHTLRSFCVGFFQRHE</sequence>
<proteinExistence type="predicted"/>
<dbReference type="Proteomes" id="UP001303046">
    <property type="component" value="Unassembled WGS sequence"/>
</dbReference>
<dbReference type="EMBL" id="JAVFWL010000003">
    <property type="protein sequence ID" value="KAK6741135.1"/>
    <property type="molecule type" value="Genomic_DNA"/>
</dbReference>
<protein>
    <submittedName>
        <fullName evidence="1">Uncharacterized protein</fullName>
    </submittedName>
</protein>
<comment type="caution">
    <text evidence="1">The sequence shown here is derived from an EMBL/GenBank/DDBJ whole genome shotgun (WGS) entry which is preliminary data.</text>
</comment>
<accession>A0ABR1CUL4</accession>
<evidence type="ECO:0000313" key="1">
    <source>
        <dbReference type="EMBL" id="KAK6741135.1"/>
    </source>
</evidence>
<organism evidence="1 2">
    <name type="scientific">Necator americanus</name>
    <name type="common">Human hookworm</name>
    <dbReference type="NCBI Taxonomy" id="51031"/>
    <lineage>
        <taxon>Eukaryota</taxon>
        <taxon>Metazoa</taxon>
        <taxon>Ecdysozoa</taxon>
        <taxon>Nematoda</taxon>
        <taxon>Chromadorea</taxon>
        <taxon>Rhabditida</taxon>
        <taxon>Rhabditina</taxon>
        <taxon>Rhabditomorpha</taxon>
        <taxon>Strongyloidea</taxon>
        <taxon>Ancylostomatidae</taxon>
        <taxon>Bunostominae</taxon>
        <taxon>Necator</taxon>
    </lineage>
</organism>